<accession>V5G2T1</accession>
<keyword evidence="7" id="KW-1133">Transmembrane helix</keyword>
<dbReference type="HOGENOM" id="CLU_016058_3_2_1"/>
<evidence type="ECO:0000256" key="3">
    <source>
        <dbReference type="ARBA" id="ARBA00023125"/>
    </source>
</evidence>
<dbReference type="GO" id="GO:0008270">
    <property type="term" value="F:zinc ion binding"/>
    <property type="evidence" value="ECO:0007669"/>
    <property type="project" value="InterPro"/>
</dbReference>
<feature type="domain" description="Xylanolytic transcriptional activator regulatory" evidence="8">
    <location>
        <begin position="148"/>
        <end position="216"/>
    </location>
</feature>
<dbReference type="GO" id="GO:0003700">
    <property type="term" value="F:DNA-binding transcription factor activity"/>
    <property type="evidence" value="ECO:0007669"/>
    <property type="project" value="InterPro"/>
</dbReference>
<organism evidence="9 10">
    <name type="scientific">Byssochlamys spectabilis (strain No. 5 / NBRC 109023)</name>
    <name type="common">Paecilomyces variotii</name>
    <dbReference type="NCBI Taxonomy" id="1356009"/>
    <lineage>
        <taxon>Eukaryota</taxon>
        <taxon>Fungi</taxon>
        <taxon>Dikarya</taxon>
        <taxon>Ascomycota</taxon>
        <taxon>Pezizomycotina</taxon>
        <taxon>Eurotiomycetes</taxon>
        <taxon>Eurotiomycetidae</taxon>
        <taxon>Eurotiales</taxon>
        <taxon>Thermoascaceae</taxon>
        <taxon>Paecilomyces</taxon>
    </lineage>
</organism>
<keyword evidence="5" id="KW-0539">Nucleus</keyword>
<evidence type="ECO:0000256" key="1">
    <source>
        <dbReference type="ARBA" id="ARBA00004123"/>
    </source>
</evidence>
<evidence type="ECO:0000256" key="2">
    <source>
        <dbReference type="ARBA" id="ARBA00023015"/>
    </source>
</evidence>
<dbReference type="eggNOG" id="ENOG502QRIK">
    <property type="taxonomic scope" value="Eukaryota"/>
</dbReference>
<keyword evidence="7" id="KW-0472">Membrane</keyword>
<comment type="subcellular location">
    <subcellularLocation>
        <location evidence="1">Nucleus</location>
    </subcellularLocation>
</comment>
<dbReference type="Proteomes" id="UP000018001">
    <property type="component" value="Unassembled WGS sequence"/>
</dbReference>
<evidence type="ECO:0000313" key="10">
    <source>
        <dbReference type="Proteomes" id="UP000018001"/>
    </source>
</evidence>
<evidence type="ECO:0000256" key="4">
    <source>
        <dbReference type="ARBA" id="ARBA00023163"/>
    </source>
</evidence>
<gene>
    <name evidence="9" type="ORF">PVAR5_3811</name>
</gene>
<reference evidence="10" key="1">
    <citation type="journal article" date="2014" name="Genome Announc.">
        <title>Draft genome sequence of the formaldehyde-resistant fungus Byssochlamys spectabilis No. 5 (anamorph Paecilomyces variotii No. 5) (NBRC109023).</title>
        <authorList>
            <person name="Oka T."/>
            <person name="Ekino K."/>
            <person name="Fukuda K."/>
            <person name="Nomura Y."/>
        </authorList>
    </citation>
    <scope>NUCLEOTIDE SEQUENCE [LARGE SCALE GENOMIC DNA]</scope>
    <source>
        <strain evidence="10">No. 5 / NBRC 109023</strain>
    </source>
</reference>
<dbReference type="GO" id="GO:0003677">
    <property type="term" value="F:DNA binding"/>
    <property type="evidence" value="ECO:0007669"/>
    <property type="project" value="UniProtKB-KW"/>
</dbReference>
<comment type="caution">
    <text evidence="9">The sequence shown here is derived from an EMBL/GenBank/DDBJ whole genome shotgun (WGS) entry which is preliminary data.</text>
</comment>
<evidence type="ECO:0000256" key="7">
    <source>
        <dbReference type="SAM" id="Phobius"/>
    </source>
</evidence>
<dbReference type="PANTHER" id="PTHR46910:SF37">
    <property type="entry name" value="ZN(II)2CYS6 TRANSCRIPTION FACTOR (EUROFUNG)"/>
    <property type="match status" value="1"/>
</dbReference>
<keyword evidence="10" id="KW-1185">Reference proteome</keyword>
<protein>
    <recommendedName>
        <fullName evidence="8">Xylanolytic transcriptional activator regulatory domain-containing protein</fullName>
    </recommendedName>
</protein>
<keyword evidence="7" id="KW-0812">Transmembrane</keyword>
<dbReference type="InterPro" id="IPR007219">
    <property type="entry name" value="XnlR_reg_dom"/>
</dbReference>
<dbReference type="OrthoDB" id="39175at2759"/>
<dbReference type="AlphaFoldDB" id="V5G2T1"/>
<evidence type="ECO:0000259" key="8">
    <source>
        <dbReference type="SMART" id="SM00906"/>
    </source>
</evidence>
<keyword evidence="3" id="KW-0238">DNA-binding</keyword>
<feature type="transmembrane region" description="Helical" evidence="7">
    <location>
        <begin position="354"/>
        <end position="373"/>
    </location>
</feature>
<evidence type="ECO:0000256" key="6">
    <source>
        <dbReference type="SAM" id="MobiDB-lite"/>
    </source>
</evidence>
<feature type="compositionally biased region" description="Polar residues" evidence="6">
    <location>
        <begin position="427"/>
        <end position="472"/>
    </location>
</feature>
<evidence type="ECO:0000256" key="5">
    <source>
        <dbReference type="ARBA" id="ARBA00023242"/>
    </source>
</evidence>
<dbReference type="InterPro" id="IPR050987">
    <property type="entry name" value="AtrR-like"/>
</dbReference>
<keyword evidence="2" id="KW-0805">Transcription regulation</keyword>
<dbReference type="SMART" id="SM00906">
    <property type="entry name" value="Fungal_trans"/>
    <property type="match status" value="1"/>
</dbReference>
<dbReference type="GO" id="GO:0005634">
    <property type="term" value="C:nucleus"/>
    <property type="evidence" value="ECO:0007669"/>
    <property type="project" value="UniProtKB-SubCell"/>
</dbReference>
<evidence type="ECO:0000313" key="9">
    <source>
        <dbReference type="EMBL" id="GAD95172.1"/>
    </source>
</evidence>
<dbReference type="Pfam" id="PF04082">
    <property type="entry name" value="Fungal_trans"/>
    <property type="match status" value="1"/>
</dbReference>
<sequence>MIAVINGRMNRSGRPSDLIIKFKGPSSAVQILPESAVSYIRAYFEHVHPLYPFLDRQSFEAKVCSTQLPQLLSSSAPFSALYHTVLALGCQYQEGGTFDPGQGKAWKLFQISLGLFPDVLVPRETLINVQAVTAMAIFALNLSCLQIGQTMVSEAARMAQALGFGRSTSSSDNAEYHRTFWVIYTIEKMDSFYSGRNSILIDYDIGAPIPITPEATFGDFDWFLSTARFSRLLSKAFEMLFSVTARMNSVESYYAAIDMVNDDLERWRNSIPEQFRPALPFRAQHFVTSCTLQVALRIHYYYYSGVIALSRLTLNVGAANPGPRESESKKALMNAARVIIELTRYIDAEAYTPIWILGVMPLSALFILFDFVVHNPNHRETRSNLALLDVAAGYFSRLEYATGGSLPSSLLSDFAHIARQFVRDVQSKNSNSGPGATTQTAESPLQTNTVNSANTPSTFLPQPYTTSSQGPVDDSSSITDYLFYPTAFPQTSVVGDDLPAGFDIMNLFDTVIPDFSTPLDQSYDVRSGPNVHGSMG</sequence>
<feature type="region of interest" description="Disordered" evidence="6">
    <location>
        <begin position="426"/>
        <end position="472"/>
    </location>
</feature>
<dbReference type="PANTHER" id="PTHR46910">
    <property type="entry name" value="TRANSCRIPTION FACTOR PDR1"/>
    <property type="match status" value="1"/>
</dbReference>
<keyword evidence="4" id="KW-0804">Transcription</keyword>
<proteinExistence type="predicted"/>
<dbReference type="EMBL" id="BAUL01000117">
    <property type="protein sequence ID" value="GAD95172.1"/>
    <property type="molecule type" value="Genomic_DNA"/>
</dbReference>
<name>V5G2T1_BYSSN</name>
<dbReference type="InParanoid" id="V5G2T1"/>
<dbReference type="CDD" id="cd12148">
    <property type="entry name" value="fungal_TF_MHR"/>
    <property type="match status" value="1"/>
</dbReference>
<dbReference type="GO" id="GO:0006351">
    <property type="term" value="P:DNA-templated transcription"/>
    <property type="evidence" value="ECO:0007669"/>
    <property type="project" value="InterPro"/>
</dbReference>